<evidence type="ECO:0000256" key="1">
    <source>
        <dbReference type="SAM" id="Coils"/>
    </source>
</evidence>
<keyword evidence="1" id="KW-0175">Coiled coil</keyword>
<dbReference type="OrthoDB" id="949038at2"/>
<dbReference type="EMBL" id="VCEJ01000002">
    <property type="protein sequence ID" value="TLV02176.1"/>
    <property type="molecule type" value="Genomic_DNA"/>
</dbReference>
<accession>A0A5R9L0U7</accession>
<keyword evidence="2" id="KW-1133">Transmembrane helix</keyword>
<proteinExistence type="predicted"/>
<evidence type="ECO:0000313" key="3">
    <source>
        <dbReference type="EMBL" id="TLV02176.1"/>
    </source>
</evidence>
<keyword evidence="2" id="KW-0812">Transmembrane</keyword>
<keyword evidence="2" id="KW-0472">Membrane</keyword>
<name>A0A5R9L0U7_9BACT</name>
<organism evidence="3 4">
    <name type="scientific">Dyadobacter luticola</name>
    <dbReference type="NCBI Taxonomy" id="1979387"/>
    <lineage>
        <taxon>Bacteria</taxon>
        <taxon>Pseudomonadati</taxon>
        <taxon>Bacteroidota</taxon>
        <taxon>Cytophagia</taxon>
        <taxon>Cytophagales</taxon>
        <taxon>Spirosomataceae</taxon>
        <taxon>Dyadobacter</taxon>
    </lineage>
</organism>
<feature type="coiled-coil region" evidence="1">
    <location>
        <begin position="137"/>
        <end position="164"/>
    </location>
</feature>
<evidence type="ECO:0000313" key="4">
    <source>
        <dbReference type="Proteomes" id="UP000306402"/>
    </source>
</evidence>
<comment type="caution">
    <text evidence="3">The sequence shown here is derived from an EMBL/GenBank/DDBJ whole genome shotgun (WGS) entry which is preliminary data.</text>
</comment>
<evidence type="ECO:0000256" key="2">
    <source>
        <dbReference type="SAM" id="Phobius"/>
    </source>
</evidence>
<dbReference type="AlphaFoldDB" id="A0A5R9L0U7"/>
<dbReference type="RefSeq" id="WP_138363385.1">
    <property type="nucleotide sequence ID" value="NZ_VCEJ01000002.1"/>
</dbReference>
<protein>
    <submittedName>
        <fullName evidence="3">Uncharacterized protein</fullName>
    </submittedName>
</protein>
<gene>
    <name evidence="3" type="ORF">FEN17_00610</name>
</gene>
<keyword evidence="4" id="KW-1185">Reference proteome</keyword>
<reference evidence="3 4" key="1">
    <citation type="submission" date="2019-05" db="EMBL/GenBank/DDBJ databases">
        <authorList>
            <person name="Qu J.-H."/>
        </authorList>
    </citation>
    <scope>NUCLEOTIDE SEQUENCE [LARGE SCALE GENOMIC DNA]</scope>
    <source>
        <strain evidence="3 4">T17</strain>
    </source>
</reference>
<sequence>MEKNQDNLKNALAKMNDYEPDEKVWSALSQNMDELPLKTALSEMPLYEPDEQLWNLIVHRPEKTNLRATWRYAAAAILIGIIGNLLFQKTANQSISYSQEKADERLQADGSLLTDEKYAHLKAYCETETLVCNSKNYKRLQQEYEKLDAAADQLQQAIGAYNTEPELVRQFSAVEEQKAEVLNEMAKMI</sequence>
<feature type="transmembrane region" description="Helical" evidence="2">
    <location>
        <begin position="69"/>
        <end position="87"/>
    </location>
</feature>
<dbReference type="Proteomes" id="UP000306402">
    <property type="component" value="Unassembled WGS sequence"/>
</dbReference>